<accession>A0A928ZVN8</accession>
<evidence type="ECO:0000256" key="1">
    <source>
        <dbReference type="SAM" id="MobiDB-lite"/>
    </source>
</evidence>
<name>A0A928ZVN8_LEPEC</name>
<proteinExistence type="predicted"/>
<organism evidence="2 3">
    <name type="scientific">Leptolyngbya cf. ectocarpi LEGE 11479</name>
    <dbReference type="NCBI Taxonomy" id="1828722"/>
    <lineage>
        <taxon>Bacteria</taxon>
        <taxon>Bacillati</taxon>
        <taxon>Cyanobacteriota</taxon>
        <taxon>Cyanophyceae</taxon>
        <taxon>Leptolyngbyales</taxon>
        <taxon>Leptolyngbyaceae</taxon>
        <taxon>Leptolyngbya group</taxon>
        <taxon>Leptolyngbya</taxon>
    </lineage>
</organism>
<keyword evidence="3" id="KW-1185">Reference proteome</keyword>
<dbReference type="AlphaFoldDB" id="A0A928ZVN8"/>
<dbReference type="EMBL" id="JADEXP010000159">
    <property type="protein sequence ID" value="MBE9068329.1"/>
    <property type="molecule type" value="Genomic_DNA"/>
</dbReference>
<protein>
    <submittedName>
        <fullName evidence="2">DUF928 domain-containing protein</fullName>
    </submittedName>
</protein>
<dbReference type="Proteomes" id="UP000615026">
    <property type="component" value="Unassembled WGS sequence"/>
</dbReference>
<feature type="region of interest" description="Disordered" evidence="1">
    <location>
        <begin position="32"/>
        <end position="55"/>
    </location>
</feature>
<dbReference type="RefSeq" id="WP_193994276.1">
    <property type="nucleotide sequence ID" value="NZ_JADEXP010000159.1"/>
</dbReference>
<comment type="caution">
    <text evidence="2">The sequence shown here is derived from an EMBL/GenBank/DDBJ whole genome shotgun (WGS) entry which is preliminary data.</text>
</comment>
<evidence type="ECO:0000313" key="2">
    <source>
        <dbReference type="EMBL" id="MBE9068329.1"/>
    </source>
</evidence>
<dbReference type="Pfam" id="PF06051">
    <property type="entry name" value="DUF928"/>
    <property type="match status" value="1"/>
</dbReference>
<reference evidence="2" key="1">
    <citation type="submission" date="2020-10" db="EMBL/GenBank/DDBJ databases">
        <authorList>
            <person name="Castelo-Branco R."/>
            <person name="Eusebio N."/>
            <person name="Adriana R."/>
            <person name="Vieira A."/>
            <person name="Brugerolle De Fraissinette N."/>
            <person name="Rezende De Castro R."/>
            <person name="Schneider M.P."/>
            <person name="Vasconcelos V."/>
            <person name="Leao P.N."/>
        </authorList>
    </citation>
    <scope>NUCLEOTIDE SEQUENCE</scope>
    <source>
        <strain evidence="2">LEGE 11479</strain>
    </source>
</reference>
<sequence length="222" mass="24763">MFSIVTAAVIQPVKAQLSSSEANLAETVIFHETFDPPGDDSPRRTSGLGSRDGGRCALEEQPVQTLMPESNFGLTFAERPTVTVQLPENTSAQRLILTVTDEEGLYYAEEDFWVADQTGVVSLSLSDQAQPLTIGRNYRWHVVVVCDEQPDPDNPVLVGWVQRVAETVLEPQSTPLKQAQWLAKHGYWYDMLAVIMGELKDRPNDPHLQTIWQSVVLSPMQE</sequence>
<gene>
    <name evidence="2" type="ORF">IQ260_16885</name>
</gene>
<evidence type="ECO:0000313" key="3">
    <source>
        <dbReference type="Proteomes" id="UP000615026"/>
    </source>
</evidence>
<dbReference type="InterPro" id="IPR010328">
    <property type="entry name" value="DUF928"/>
</dbReference>